<dbReference type="Gene3D" id="3.10.310.50">
    <property type="match status" value="1"/>
</dbReference>
<dbReference type="AlphaFoldDB" id="A0A848L773"/>
<protein>
    <submittedName>
        <fullName evidence="5">TPM domain-containing protein</fullName>
    </submittedName>
</protein>
<evidence type="ECO:0000313" key="5">
    <source>
        <dbReference type="EMBL" id="NMO03448.1"/>
    </source>
</evidence>
<comment type="caution">
    <text evidence="5">The sequence shown here is derived from an EMBL/GenBank/DDBJ whole genome shotgun (WGS) entry which is preliminary data.</text>
</comment>
<evidence type="ECO:0000313" key="6">
    <source>
        <dbReference type="Proteomes" id="UP000550729"/>
    </source>
</evidence>
<reference evidence="5 6" key="1">
    <citation type="submission" date="2020-04" db="EMBL/GenBank/DDBJ databases">
        <title>Gordonia sp. nov. TBRC 11910.</title>
        <authorList>
            <person name="Suriyachadkun C."/>
        </authorList>
    </citation>
    <scope>NUCLEOTIDE SEQUENCE [LARGE SCALE GENOMIC DNA]</scope>
    <source>
        <strain evidence="5 6">TBRC 11910</strain>
    </source>
</reference>
<evidence type="ECO:0000256" key="3">
    <source>
        <dbReference type="SAM" id="Phobius"/>
    </source>
</evidence>
<feature type="transmembrane region" description="Helical" evidence="3">
    <location>
        <begin position="183"/>
        <end position="203"/>
    </location>
</feature>
<dbReference type="EMBL" id="JABBNB010000023">
    <property type="protein sequence ID" value="NMO03448.1"/>
    <property type="molecule type" value="Genomic_DNA"/>
</dbReference>
<dbReference type="Pfam" id="PF04536">
    <property type="entry name" value="TPM_phosphatase"/>
    <property type="match status" value="1"/>
</dbReference>
<evidence type="ECO:0000259" key="4">
    <source>
        <dbReference type="Pfam" id="PF04536"/>
    </source>
</evidence>
<keyword evidence="6" id="KW-1185">Reference proteome</keyword>
<keyword evidence="3" id="KW-1133">Transmembrane helix</keyword>
<organism evidence="5 6">
    <name type="scientific">Gordonia asplenii</name>
    <dbReference type="NCBI Taxonomy" id="2725283"/>
    <lineage>
        <taxon>Bacteria</taxon>
        <taxon>Bacillati</taxon>
        <taxon>Actinomycetota</taxon>
        <taxon>Actinomycetes</taxon>
        <taxon>Mycobacteriales</taxon>
        <taxon>Gordoniaceae</taxon>
        <taxon>Gordonia</taxon>
    </lineage>
</organism>
<keyword evidence="3" id="KW-0812">Transmembrane</keyword>
<dbReference type="InterPro" id="IPR007621">
    <property type="entry name" value="TPM_dom"/>
</dbReference>
<feature type="domain" description="TPM" evidence="4">
    <location>
        <begin position="56"/>
        <end position="174"/>
    </location>
</feature>
<keyword evidence="3" id="KW-0472">Membrane</keyword>
<name>A0A848L773_9ACTN</name>
<sequence length="690" mass="71442">MGLRTGLPLLAALQRLLAASVLAVLTVGLAAMALAMATVGAAPARADEPTRLQQSVLDTANALTNQQHANLQSTIDKLYADNQVQLWVVYVHDFGNLSAQDWAARTASMSDLGTGDVLLAVATDSRSYYLNASGSIDGLSSAKLTTVASKFVEPQLHQGNWAQAGIEAANGITDQLQPSHTGLIVGSALGGLLVVGGGGAYLYTRRTRRRKNEEAIEALRDSEEELTADQLSAQPLSVLDPWASEVLTDTDNAVATSADELALAESEFGTVETAPFRHAVEAARAGLATSYALRQRLDDAIPETDDERRSMLVQIITTCTDLDAALDEQASNFDEMRNLLINADTRFDELTRELVAAQARVAAAGPLLADLTSKYGADALTSIAHNIELAAEQITFADDSADQGREAIAAPVGKQGPAVAAIRSAEGALTQANRLLDAISNAEANLRAARTQLPALITEVEGEIAEAQALAARGDGAADLTTAIAAAQTSLTSARTGAVNDLLGSFTELVQADAALDAALAGARQRSSERVRRSELLTASMTAASAKVSAAVDFIETRRGAVQATARTRLAEAQRLLDQAQRSTGGTPEDIATMTDLARRAGSLADQALMAAQADVVSWQNAESTNLTSDSSTAGAVLAGVLVDSFLRGAAGRPGGFDGGFGGGFSSGGRSPGSFGGTGTAGRIGVGGRF</sequence>
<accession>A0A848L773</accession>
<keyword evidence="1" id="KW-0175">Coiled coil</keyword>
<proteinExistence type="predicted"/>
<dbReference type="RefSeq" id="WP_170195956.1">
    <property type="nucleotide sequence ID" value="NZ_JABBNB010000023.1"/>
</dbReference>
<feature type="coiled-coil region" evidence="1">
    <location>
        <begin position="425"/>
        <end position="459"/>
    </location>
</feature>
<gene>
    <name evidence="5" type="ORF">HH308_19730</name>
</gene>
<evidence type="ECO:0000256" key="2">
    <source>
        <dbReference type="SAM" id="MobiDB-lite"/>
    </source>
</evidence>
<evidence type="ECO:0000256" key="1">
    <source>
        <dbReference type="SAM" id="Coils"/>
    </source>
</evidence>
<feature type="region of interest" description="Disordered" evidence="2">
    <location>
        <begin position="662"/>
        <end position="690"/>
    </location>
</feature>
<dbReference type="Proteomes" id="UP000550729">
    <property type="component" value="Unassembled WGS sequence"/>
</dbReference>